<dbReference type="InterPro" id="IPR006330">
    <property type="entry name" value="Ado/ade_deaminase"/>
</dbReference>
<dbReference type="EC" id="3.5.4.4" evidence="4"/>
<dbReference type="Pfam" id="PF00962">
    <property type="entry name" value="A_deaminase"/>
    <property type="match status" value="1"/>
</dbReference>
<dbReference type="Gene3D" id="3.20.20.140">
    <property type="entry name" value="Metal-dependent hydrolases"/>
    <property type="match status" value="1"/>
</dbReference>
<dbReference type="GO" id="GO:0046103">
    <property type="term" value="P:inosine biosynthetic process"/>
    <property type="evidence" value="ECO:0007669"/>
    <property type="project" value="TreeGrafter"/>
</dbReference>
<dbReference type="EMBL" id="JAXCGZ010000672">
    <property type="protein sequence ID" value="KAK7085682.1"/>
    <property type="molecule type" value="Genomic_DNA"/>
</dbReference>
<accession>A0AAN8XLD9</accession>
<evidence type="ECO:0000256" key="7">
    <source>
        <dbReference type="ARBA" id="ARBA00022801"/>
    </source>
</evidence>
<gene>
    <name evidence="10" type="ORF">SK128_010084</name>
</gene>
<dbReference type="GO" id="GO:0009897">
    <property type="term" value="C:external side of plasma membrane"/>
    <property type="evidence" value="ECO:0007669"/>
    <property type="project" value="TreeGrafter"/>
</dbReference>
<keyword evidence="8" id="KW-0862">Zinc</keyword>
<evidence type="ECO:0000313" key="10">
    <source>
        <dbReference type="EMBL" id="KAK7085682.1"/>
    </source>
</evidence>
<evidence type="ECO:0000256" key="6">
    <source>
        <dbReference type="ARBA" id="ARBA00022723"/>
    </source>
</evidence>
<dbReference type="GO" id="GO:0009168">
    <property type="term" value="P:purine ribonucleoside monophosphate biosynthetic process"/>
    <property type="evidence" value="ECO:0007669"/>
    <property type="project" value="InterPro"/>
</dbReference>
<reference evidence="10 11" key="1">
    <citation type="submission" date="2023-11" db="EMBL/GenBank/DDBJ databases">
        <title>Halocaridina rubra genome assembly.</title>
        <authorList>
            <person name="Smith C."/>
        </authorList>
    </citation>
    <scope>NUCLEOTIDE SEQUENCE [LARGE SCALE GENOMIC DNA]</scope>
    <source>
        <strain evidence="10">EP-1</strain>
        <tissue evidence="10">Whole</tissue>
    </source>
</reference>
<evidence type="ECO:0000259" key="9">
    <source>
        <dbReference type="Pfam" id="PF00962"/>
    </source>
</evidence>
<comment type="similarity">
    <text evidence="3">Belongs to the metallo-dependent hydrolases superfamily. Adenosine and AMP deaminases family.</text>
</comment>
<evidence type="ECO:0000256" key="3">
    <source>
        <dbReference type="ARBA" id="ARBA00006676"/>
    </source>
</evidence>
<evidence type="ECO:0000256" key="2">
    <source>
        <dbReference type="ARBA" id="ARBA00004296"/>
    </source>
</evidence>
<evidence type="ECO:0000256" key="5">
    <source>
        <dbReference type="ARBA" id="ARBA00018099"/>
    </source>
</evidence>
<dbReference type="InterPro" id="IPR032466">
    <property type="entry name" value="Metal_Hydrolase"/>
</dbReference>
<keyword evidence="6" id="KW-0479">Metal-binding</keyword>
<dbReference type="GO" id="GO:0060169">
    <property type="term" value="P:negative regulation of adenosine receptor signaling pathway"/>
    <property type="evidence" value="ECO:0007669"/>
    <property type="project" value="TreeGrafter"/>
</dbReference>
<dbReference type="GO" id="GO:0004000">
    <property type="term" value="F:adenosine deaminase activity"/>
    <property type="evidence" value="ECO:0007669"/>
    <property type="project" value="UniProtKB-ARBA"/>
</dbReference>
<dbReference type="PROSITE" id="PS00485">
    <property type="entry name" value="A_DEAMINASE"/>
    <property type="match status" value="1"/>
</dbReference>
<sequence length="378" mass="41989">MRQKGHKLPGNGSLGDFKNAMKVKEPVDLCNFLKGFEIFFPSLIGDLAVIERFSYEFVEDLASDSVAYCEARFCPHLLLPQKSLDLFSSKYVNGNDEETCNGNSTQIGEKLMKSDDILKAVLKGIKRGEEEYGTKVRIILCCIRGCSQWAWDILRLCEEYHDQGVVGIDIAGDKGIRGIESNDDTEIAVFAAAKEKGIHRTAHAGEAGPASTVKEAVEVLGAERIGHGYHVLEDDAIYNLCRQEDIHFEVCPHSSYDTGAILALKTKSKRHPVLRFAEDDVSFSINTDDPTLTLTKLTDEYNLLSQWGFTEAHFTRANFQAALHSFLSADEKKMLIDQLREAYSIVEYAVPTTASATSPLHEAPLKPSVTFGTWAERT</sequence>
<evidence type="ECO:0000313" key="11">
    <source>
        <dbReference type="Proteomes" id="UP001381693"/>
    </source>
</evidence>
<evidence type="ECO:0000256" key="1">
    <source>
        <dbReference type="ARBA" id="ARBA00001947"/>
    </source>
</evidence>
<dbReference type="GO" id="GO:0043103">
    <property type="term" value="P:hypoxanthine salvage"/>
    <property type="evidence" value="ECO:0007669"/>
    <property type="project" value="TreeGrafter"/>
</dbReference>
<evidence type="ECO:0000256" key="4">
    <source>
        <dbReference type="ARBA" id="ARBA00012784"/>
    </source>
</evidence>
<dbReference type="PANTHER" id="PTHR11409:SF43">
    <property type="entry name" value="ADENOSINE DEAMINASE"/>
    <property type="match status" value="1"/>
</dbReference>
<dbReference type="InterPro" id="IPR006650">
    <property type="entry name" value="A/AMP_deam_AS"/>
</dbReference>
<dbReference type="InterPro" id="IPR001365">
    <property type="entry name" value="A_deaminase_dom"/>
</dbReference>
<dbReference type="GO" id="GO:0006154">
    <property type="term" value="P:adenosine catabolic process"/>
    <property type="evidence" value="ECO:0007669"/>
    <property type="project" value="TreeGrafter"/>
</dbReference>
<name>A0AAN8XLD9_HALRR</name>
<dbReference type="SUPFAM" id="SSF51556">
    <property type="entry name" value="Metallo-dependent hydrolases"/>
    <property type="match status" value="1"/>
</dbReference>
<proteinExistence type="inferred from homology"/>
<comment type="caution">
    <text evidence="10">The sequence shown here is derived from an EMBL/GenBank/DDBJ whole genome shotgun (WGS) entry which is preliminary data.</text>
</comment>
<keyword evidence="11" id="KW-1185">Reference proteome</keyword>
<comment type="subcellular location">
    <subcellularLocation>
        <location evidence="2">Cell membrane</location>
        <topology evidence="2">Peripheral membrane protein</topology>
        <orientation evidence="2">Extracellular side</orientation>
    </subcellularLocation>
</comment>
<dbReference type="GO" id="GO:0005829">
    <property type="term" value="C:cytosol"/>
    <property type="evidence" value="ECO:0007669"/>
    <property type="project" value="TreeGrafter"/>
</dbReference>
<feature type="domain" description="Adenosine deaminase" evidence="9">
    <location>
        <begin position="2"/>
        <end position="341"/>
    </location>
</feature>
<dbReference type="Proteomes" id="UP001381693">
    <property type="component" value="Unassembled WGS sequence"/>
</dbReference>
<comment type="cofactor">
    <cofactor evidence="1">
        <name>Zn(2+)</name>
        <dbReference type="ChEBI" id="CHEBI:29105"/>
    </cofactor>
</comment>
<organism evidence="10 11">
    <name type="scientific">Halocaridina rubra</name>
    <name type="common">Hawaiian red shrimp</name>
    <dbReference type="NCBI Taxonomy" id="373956"/>
    <lineage>
        <taxon>Eukaryota</taxon>
        <taxon>Metazoa</taxon>
        <taxon>Ecdysozoa</taxon>
        <taxon>Arthropoda</taxon>
        <taxon>Crustacea</taxon>
        <taxon>Multicrustacea</taxon>
        <taxon>Malacostraca</taxon>
        <taxon>Eumalacostraca</taxon>
        <taxon>Eucarida</taxon>
        <taxon>Decapoda</taxon>
        <taxon>Pleocyemata</taxon>
        <taxon>Caridea</taxon>
        <taxon>Atyoidea</taxon>
        <taxon>Atyidae</taxon>
        <taxon>Halocaridina</taxon>
    </lineage>
</organism>
<protein>
    <recommendedName>
        <fullName evidence="5">Adenosine deaminase</fullName>
        <ecNumber evidence="4">3.5.4.4</ecNumber>
    </recommendedName>
</protein>
<dbReference type="NCBIfam" id="TIGR01430">
    <property type="entry name" value="aden_deam"/>
    <property type="match status" value="1"/>
</dbReference>
<evidence type="ECO:0000256" key="8">
    <source>
        <dbReference type="ARBA" id="ARBA00022833"/>
    </source>
</evidence>
<dbReference type="AlphaFoldDB" id="A0AAN8XLD9"/>
<dbReference type="PANTHER" id="PTHR11409">
    <property type="entry name" value="ADENOSINE DEAMINASE"/>
    <property type="match status" value="1"/>
</dbReference>
<dbReference type="GO" id="GO:0046872">
    <property type="term" value="F:metal ion binding"/>
    <property type="evidence" value="ECO:0007669"/>
    <property type="project" value="UniProtKB-KW"/>
</dbReference>
<keyword evidence="7" id="KW-0378">Hydrolase</keyword>